<dbReference type="Proteomes" id="UP000537592">
    <property type="component" value="Unassembled WGS sequence"/>
</dbReference>
<comment type="similarity">
    <text evidence="1">Belongs to the membrane fusion protein (MFP) (TC 8.A.1) family.</text>
</comment>
<dbReference type="EMBL" id="JACICC010000003">
    <property type="protein sequence ID" value="MBB3809464.1"/>
    <property type="molecule type" value="Genomic_DNA"/>
</dbReference>
<sequence length="358" mass="37796">MKASQLIAGLIVVSAAVWIGSGLLGRDEDAAATAAQPVAEQRLFRVGVQDVAAEDHARRVILSGRTEADRRVSVVARTSGIVEELPIRRGSVVKQGEELARLSDEAREALVEQAKARLEQRRAELKARLRLIETGNLPTLQKPALEAELSAAEAGFAQAEAERDRNVIRAPFDGVVNALHVREGQALQVGSAIADVVALEPMLAVVEIAERELGGVNVGDPADVAIANGSRVRGQVRFVSAVASPETRTYRVDIELDSNGIAVPDGVTSEVTLTLARVQATSVPRSALVFSAAGQLGLRSVDADGVVGFLPARIVEDGLERVWVAGLPETARIIVQGQDFVSEGQKVAPVNTVTGQAS</sequence>
<keyword evidence="2" id="KW-0175">Coiled coil</keyword>
<feature type="domain" description="CzcB-like barrel-sandwich hybrid" evidence="4">
    <location>
        <begin position="72"/>
        <end position="194"/>
    </location>
</feature>
<dbReference type="Pfam" id="PF25954">
    <property type="entry name" value="Beta-barrel_RND_2"/>
    <property type="match status" value="1"/>
</dbReference>
<dbReference type="InterPro" id="IPR058792">
    <property type="entry name" value="Beta-barrel_RND_2"/>
</dbReference>
<evidence type="ECO:0000313" key="6">
    <source>
        <dbReference type="Proteomes" id="UP000537592"/>
    </source>
</evidence>
<feature type="coiled-coil region" evidence="2">
    <location>
        <begin position="99"/>
        <end position="162"/>
    </location>
</feature>
<dbReference type="Gene3D" id="2.40.420.20">
    <property type="match status" value="1"/>
</dbReference>
<dbReference type="InterPro" id="IPR006143">
    <property type="entry name" value="RND_pump_MFP"/>
</dbReference>
<dbReference type="GO" id="GO:1990281">
    <property type="term" value="C:efflux pump complex"/>
    <property type="evidence" value="ECO:0007669"/>
    <property type="project" value="TreeGrafter"/>
</dbReference>
<evidence type="ECO:0000259" key="3">
    <source>
        <dbReference type="Pfam" id="PF25954"/>
    </source>
</evidence>
<dbReference type="SUPFAM" id="SSF111369">
    <property type="entry name" value="HlyD-like secretion proteins"/>
    <property type="match status" value="1"/>
</dbReference>
<dbReference type="NCBIfam" id="TIGR01730">
    <property type="entry name" value="RND_mfp"/>
    <property type="match status" value="1"/>
</dbReference>
<keyword evidence="6" id="KW-1185">Reference proteome</keyword>
<evidence type="ECO:0000313" key="5">
    <source>
        <dbReference type="EMBL" id="MBB3809464.1"/>
    </source>
</evidence>
<comment type="caution">
    <text evidence="5">The sequence shown here is derived from an EMBL/GenBank/DDBJ whole genome shotgun (WGS) entry which is preliminary data.</text>
</comment>
<gene>
    <name evidence="5" type="ORF">FHS81_001546</name>
</gene>
<dbReference type="RefSeq" id="WP_183751585.1">
    <property type="nucleotide sequence ID" value="NZ_JACICC010000003.1"/>
</dbReference>
<dbReference type="Pfam" id="PF25973">
    <property type="entry name" value="BSH_CzcB"/>
    <property type="match status" value="1"/>
</dbReference>
<dbReference type="Gene3D" id="1.10.287.470">
    <property type="entry name" value="Helix hairpin bin"/>
    <property type="match status" value="1"/>
</dbReference>
<name>A0A7W6EGF4_9HYPH</name>
<evidence type="ECO:0000259" key="4">
    <source>
        <dbReference type="Pfam" id="PF25973"/>
    </source>
</evidence>
<dbReference type="PANTHER" id="PTHR30469:SF29">
    <property type="entry name" value="BLR2860 PROTEIN"/>
    <property type="match status" value="1"/>
</dbReference>
<feature type="domain" description="CusB-like beta-barrel" evidence="3">
    <location>
        <begin position="205"/>
        <end position="274"/>
    </location>
</feature>
<dbReference type="Gene3D" id="2.40.50.100">
    <property type="match status" value="1"/>
</dbReference>
<protein>
    <submittedName>
        <fullName evidence="5">Multidrug efflux system membrane fusion protein</fullName>
    </submittedName>
</protein>
<dbReference type="Gene3D" id="2.40.30.170">
    <property type="match status" value="1"/>
</dbReference>
<evidence type="ECO:0000256" key="2">
    <source>
        <dbReference type="SAM" id="Coils"/>
    </source>
</evidence>
<accession>A0A7W6EGF4</accession>
<proteinExistence type="inferred from homology"/>
<organism evidence="5 6">
    <name type="scientific">Pseudochelatococcus contaminans</name>
    <dbReference type="NCBI Taxonomy" id="1538103"/>
    <lineage>
        <taxon>Bacteria</taxon>
        <taxon>Pseudomonadati</taxon>
        <taxon>Pseudomonadota</taxon>
        <taxon>Alphaproteobacteria</taxon>
        <taxon>Hyphomicrobiales</taxon>
        <taxon>Chelatococcaceae</taxon>
        <taxon>Pseudochelatococcus</taxon>
    </lineage>
</organism>
<dbReference type="InterPro" id="IPR058647">
    <property type="entry name" value="BSH_CzcB-like"/>
</dbReference>
<dbReference type="PANTHER" id="PTHR30469">
    <property type="entry name" value="MULTIDRUG RESISTANCE PROTEIN MDTA"/>
    <property type="match status" value="1"/>
</dbReference>
<dbReference type="GO" id="GO:0015562">
    <property type="term" value="F:efflux transmembrane transporter activity"/>
    <property type="evidence" value="ECO:0007669"/>
    <property type="project" value="TreeGrafter"/>
</dbReference>
<dbReference type="AlphaFoldDB" id="A0A7W6EGF4"/>
<evidence type="ECO:0000256" key="1">
    <source>
        <dbReference type="ARBA" id="ARBA00009477"/>
    </source>
</evidence>
<reference evidence="5 6" key="1">
    <citation type="submission" date="2020-08" db="EMBL/GenBank/DDBJ databases">
        <title>Genomic Encyclopedia of Type Strains, Phase IV (KMG-IV): sequencing the most valuable type-strain genomes for metagenomic binning, comparative biology and taxonomic classification.</title>
        <authorList>
            <person name="Goeker M."/>
        </authorList>
    </citation>
    <scope>NUCLEOTIDE SEQUENCE [LARGE SCALE GENOMIC DNA]</scope>
    <source>
        <strain evidence="5 6">DSM 28760</strain>
    </source>
</reference>